<gene>
    <name evidence="1" type="ORF">CK203_049477</name>
</gene>
<reference evidence="1 2" key="1">
    <citation type="journal article" date="2018" name="PLoS Genet.">
        <title>Population sequencing reveals clonal diversity and ancestral inbreeding in the grapevine cultivar Chardonnay.</title>
        <authorList>
            <person name="Roach M.J."/>
            <person name="Johnson D.L."/>
            <person name="Bohlmann J."/>
            <person name="van Vuuren H.J."/>
            <person name="Jones S.J."/>
            <person name="Pretorius I.S."/>
            <person name="Schmidt S.A."/>
            <person name="Borneman A.R."/>
        </authorList>
    </citation>
    <scope>NUCLEOTIDE SEQUENCE [LARGE SCALE GENOMIC DNA]</scope>
    <source>
        <strain evidence="2">cv. Chardonnay</strain>
        <tissue evidence="1">Leaf</tissue>
    </source>
</reference>
<sequence length="334" mass="38736">MMVMIFSEYIEIRLLQLRASIVIERSSRSSDAFIATLDFIDTLLWVPHIHGLAHIQCSSSIPHPFHWLRRHDLRPSFGALRSLQFLRIDFLPHRRCRRHFSDLSAPLSRVFETLQAMGFLAPLAPRALPDPVPPQFRLDLYCVPSVECEEFEPRVDLAWRGISYDLWVVYDMWIGRLLDETVTYFVREVQTQLERTLFHQGADPRGRCMVDGFRWKPILRANQCGSAKEASSGPWLMRFALYMLHFIYEGMSFDHWVFEPSFLSFLSPYNLGLRYVPCLKTTLRPWDQMSSSAASTWAVVFGLLGSLARSLSLIGCSLRRGRDRYLTEPRDPSS</sequence>
<proteinExistence type="predicted"/>
<evidence type="ECO:0000313" key="1">
    <source>
        <dbReference type="EMBL" id="RVW81566.1"/>
    </source>
</evidence>
<dbReference type="Proteomes" id="UP000288805">
    <property type="component" value="Unassembled WGS sequence"/>
</dbReference>
<organism evidence="1 2">
    <name type="scientific">Vitis vinifera</name>
    <name type="common">Grape</name>
    <dbReference type="NCBI Taxonomy" id="29760"/>
    <lineage>
        <taxon>Eukaryota</taxon>
        <taxon>Viridiplantae</taxon>
        <taxon>Streptophyta</taxon>
        <taxon>Embryophyta</taxon>
        <taxon>Tracheophyta</taxon>
        <taxon>Spermatophyta</taxon>
        <taxon>Magnoliopsida</taxon>
        <taxon>eudicotyledons</taxon>
        <taxon>Gunneridae</taxon>
        <taxon>Pentapetalae</taxon>
        <taxon>rosids</taxon>
        <taxon>Vitales</taxon>
        <taxon>Vitaceae</taxon>
        <taxon>Viteae</taxon>
        <taxon>Vitis</taxon>
    </lineage>
</organism>
<dbReference type="EMBL" id="QGNW01000251">
    <property type="protein sequence ID" value="RVW81566.1"/>
    <property type="molecule type" value="Genomic_DNA"/>
</dbReference>
<dbReference type="AlphaFoldDB" id="A0A438HAT2"/>
<comment type="caution">
    <text evidence="1">The sequence shown here is derived from an EMBL/GenBank/DDBJ whole genome shotgun (WGS) entry which is preliminary data.</text>
</comment>
<evidence type="ECO:0000313" key="2">
    <source>
        <dbReference type="Proteomes" id="UP000288805"/>
    </source>
</evidence>
<protein>
    <submittedName>
        <fullName evidence="1">Uncharacterized protein</fullName>
    </submittedName>
</protein>
<name>A0A438HAT2_VITVI</name>
<accession>A0A438HAT2</accession>